<dbReference type="GO" id="GO:0051539">
    <property type="term" value="F:4 iron, 4 sulfur cluster binding"/>
    <property type="evidence" value="ECO:0007669"/>
    <property type="project" value="UniProtKB-KW"/>
</dbReference>
<feature type="domain" description="4Fe-4S His(Cys)3-ligated-type" evidence="9">
    <location>
        <begin position="77"/>
        <end position="116"/>
    </location>
</feature>
<dbReference type="SUPFAM" id="SSF54292">
    <property type="entry name" value="2Fe-2S ferredoxin-like"/>
    <property type="match status" value="1"/>
</dbReference>
<dbReference type="Pfam" id="PF12838">
    <property type="entry name" value="Fer4_7"/>
    <property type="match status" value="1"/>
</dbReference>
<sequence length="693" mass="76056">MTLTVNGREVELAEGSTLLDAVRAAGAQVPTLCHHPRLPSHAVCRMCLVEVKGRTRPQAACVTPARTGDVVDTDSDALRAFREANAQWLLARHPNDCMRCEVSGSCALQNLIHEHQWQERWEKVPIGSPQHPEHRLHDHTSPGIWMDFSKCIECGLCVEACGEHGQQQFVIGFAERGAERQPVTVFDQDLADTSCISCGQCTLVCPVGALIEAPHWHEVLNRLDARRDVAVVQVAPATRIAISEEFGMPAGTISTGRMINALRALGFDYVFDTNFAADLTIMEEASELLGRLQNPSELPLFTSCCPGWVNWVEINRPDLLPHLSSTKSPQQMHGALSKRAAFARSLGPEFAEGRREPYVVSVMPCTAKKDEALRPGQRGDVDRVLTTRELARMIRARGIAFNALPEEGVFDNPLGASTGAAQIFGSSGGVMEAMLRTALHMAGNDQAGALEWTRLRGVDRAIKTAEIPGLGRVAICNGIASAQQLLQTDDWRQEFIAIEVMACVGGCLGGGGEPKSMDPLVLEKRMKAVYAIDQKAPRRRSFENPQVQALYASELGEPNSDEARRLLHTSYAPRHSRRDFPMRFLDCVDRRDGSGATRLLHPDAVWETAGPFGELRGATAIQACINLQLPPRQSGPSYARLRMQPSNDPDDLSIIAPNGERCRFEIELDTLLDAGQSKTVIRRLVRVVQAETQ</sequence>
<evidence type="ECO:0000256" key="1">
    <source>
        <dbReference type="ARBA" id="ARBA00005404"/>
    </source>
</evidence>
<organism evidence="10 11">
    <name type="scientific">Wenzhouxiangella marina</name>
    <dbReference type="NCBI Taxonomy" id="1579979"/>
    <lineage>
        <taxon>Bacteria</taxon>
        <taxon>Pseudomonadati</taxon>
        <taxon>Pseudomonadota</taxon>
        <taxon>Gammaproteobacteria</taxon>
        <taxon>Chromatiales</taxon>
        <taxon>Wenzhouxiangellaceae</taxon>
        <taxon>Wenzhouxiangella</taxon>
    </lineage>
</organism>
<dbReference type="PROSITE" id="PS51085">
    <property type="entry name" value="2FE2S_FER_2"/>
    <property type="match status" value="1"/>
</dbReference>
<dbReference type="SMART" id="SM00929">
    <property type="entry name" value="NADH-G_4Fe-4S_3"/>
    <property type="match status" value="1"/>
</dbReference>
<proteinExistence type="inferred from homology"/>
<dbReference type="Gene3D" id="3.40.50.1780">
    <property type="match status" value="1"/>
</dbReference>
<keyword evidence="2" id="KW-0004">4Fe-4S</keyword>
<evidence type="ECO:0000256" key="5">
    <source>
        <dbReference type="ARBA" id="ARBA00023004"/>
    </source>
</evidence>
<dbReference type="InterPro" id="IPR009016">
    <property type="entry name" value="Fe_hydrogenase"/>
</dbReference>
<keyword evidence="11" id="KW-1185">Reference proteome</keyword>
<reference evidence="10 11" key="1">
    <citation type="submission" date="2015-07" db="EMBL/GenBank/DDBJ databases">
        <authorList>
            <person name="Noorani M."/>
        </authorList>
    </citation>
    <scope>NUCLEOTIDE SEQUENCE [LARGE SCALE GENOMIC DNA]</scope>
    <source>
        <strain evidence="10 11">KCTC 42284</strain>
    </source>
</reference>
<evidence type="ECO:0000259" key="8">
    <source>
        <dbReference type="PROSITE" id="PS51379"/>
    </source>
</evidence>
<evidence type="ECO:0000259" key="7">
    <source>
        <dbReference type="PROSITE" id="PS51085"/>
    </source>
</evidence>
<dbReference type="InterPro" id="IPR003149">
    <property type="entry name" value="Fe_hydrogenase_ssu"/>
</dbReference>
<dbReference type="STRING" id="1579979.WM2015_2679"/>
<feature type="domain" description="4Fe-4S ferredoxin-type" evidence="8">
    <location>
        <begin position="184"/>
        <end position="215"/>
    </location>
</feature>
<keyword evidence="3" id="KW-0479">Metal-binding</keyword>
<dbReference type="PROSITE" id="PS51839">
    <property type="entry name" value="4FE4S_HC3"/>
    <property type="match status" value="1"/>
</dbReference>
<dbReference type="FunFam" id="3.30.70.20:FF:000035">
    <property type="entry name" value="Iron hydrogenase 1"/>
    <property type="match status" value="1"/>
</dbReference>
<dbReference type="NCBIfam" id="TIGR02512">
    <property type="entry name" value="FeFe_hydrog_A"/>
    <property type="match status" value="1"/>
</dbReference>
<dbReference type="Pfam" id="PF13510">
    <property type="entry name" value="Fer2_4"/>
    <property type="match status" value="1"/>
</dbReference>
<dbReference type="PATRIC" id="fig|1579979.3.peg.2736"/>
<accession>A0A0K0XZH5</accession>
<dbReference type="SUPFAM" id="SSF46548">
    <property type="entry name" value="alpha-helical ferredoxin"/>
    <property type="match status" value="1"/>
</dbReference>
<keyword evidence="5" id="KW-0408">Iron</keyword>
<dbReference type="InterPro" id="IPR001041">
    <property type="entry name" value="2Fe-2S_ferredoxin-type"/>
</dbReference>
<dbReference type="InterPro" id="IPR036010">
    <property type="entry name" value="2Fe-2S_ferredoxin-like_sf"/>
</dbReference>
<feature type="domain" description="2Fe-2S ferredoxin-type" evidence="7">
    <location>
        <begin position="1"/>
        <end position="77"/>
    </location>
</feature>
<evidence type="ECO:0000256" key="3">
    <source>
        <dbReference type="ARBA" id="ARBA00022723"/>
    </source>
</evidence>
<dbReference type="Proteomes" id="UP000066624">
    <property type="component" value="Chromosome"/>
</dbReference>
<dbReference type="KEGG" id="wma:WM2015_2679"/>
<comment type="similarity">
    <text evidence="1">Belongs to the complex I 75 kDa subunit family.</text>
</comment>
<dbReference type="Gene3D" id="3.40.950.10">
    <property type="entry name" value="Fe-only Hydrogenase (Larger Subunit), Chain L, domain 3"/>
    <property type="match status" value="1"/>
</dbReference>
<dbReference type="InterPro" id="IPR004108">
    <property type="entry name" value="Fe_hydrogenase_lsu_C"/>
</dbReference>
<feature type="domain" description="4Fe-4S ferredoxin-type" evidence="8">
    <location>
        <begin position="142"/>
        <end position="172"/>
    </location>
</feature>
<evidence type="ECO:0000256" key="6">
    <source>
        <dbReference type="ARBA" id="ARBA00023014"/>
    </source>
</evidence>
<dbReference type="Gene3D" id="3.30.70.20">
    <property type="match status" value="1"/>
</dbReference>
<dbReference type="EMBL" id="CP012154">
    <property type="protein sequence ID" value="AKS43037.1"/>
    <property type="molecule type" value="Genomic_DNA"/>
</dbReference>
<dbReference type="Pfam" id="PF02256">
    <property type="entry name" value="Fe_hyd_SSU"/>
    <property type="match status" value="1"/>
</dbReference>
<name>A0A0K0XZH5_9GAMM</name>
<dbReference type="InterPro" id="IPR013352">
    <property type="entry name" value="Fe_hydrogenase_subset"/>
</dbReference>
<dbReference type="CDD" id="cd00207">
    <property type="entry name" value="fer2"/>
    <property type="match status" value="1"/>
</dbReference>
<dbReference type="InterPro" id="IPR036991">
    <property type="entry name" value="Fe_hydrogenase_ssu_sf"/>
</dbReference>
<dbReference type="InterPro" id="IPR019574">
    <property type="entry name" value="NADH_UbQ_OxRdtase_Gsu_4Fe4S-bd"/>
</dbReference>
<dbReference type="SMART" id="SM00902">
    <property type="entry name" value="Fe_hyd_SSU"/>
    <property type="match status" value="1"/>
</dbReference>
<evidence type="ECO:0000256" key="2">
    <source>
        <dbReference type="ARBA" id="ARBA00022485"/>
    </source>
</evidence>
<dbReference type="Pfam" id="PF02906">
    <property type="entry name" value="Fe_hyd_lg_C"/>
    <property type="match status" value="1"/>
</dbReference>
<dbReference type="InterPro" id="IPR017896">
    <property type="entry name" value="4Fe4S_Fe-S-bd"/>
</dbReference>
<evidence type="ECO:0000259" key="9">
    <source>
        <dbReference type="PROSITE" id="PS51839"/>
    </source>
</evidence>
<keyword evidence="6" id="KW-0411">Iron-sulfur</keyword>
<dbReference type="AlphaFoldDB" id="A0A0K0XZH5"/>
<dbReference type="Gene3D" id="3.10.20.740">
    <property type="match status" value="1"/>
</dbReference>
<dbReference type="Pfam" id="PF10588">
    <property type="entry name" value="NADH-G_4Fe-4S_3"/>
    <property type="match status" value="1"/>
</dbReference>
<dbReference type="Gene3D" id="4.10.260.20">
    <property type="entry name" value="Iron hydrogenase, small subunit"/>
    <property type="match status" value="1"/>
</dbReference>
<dbReference type="GO" id="GO:0008901">
    <property type="term" value="F:ferredoxin hydrogenase activity"/>
    <property type="evidence" value="ECO:0007669"/>
    <property type="project" value="InterPro"/>
</dbReference>
<dbReference type="SUPFAM" id="SSF54427">
    <property type="entry name" value="NTF2-like"/>
    <property type="match status" value="1"/>
</dbReference>
<protein>
    <submittedName>
        <fullName evidence="10">Hydrogenase</fullName>
    </submittedName>
</protein>
<dbReference type="PANTHER" id="PTHR11615">
    <property type="entry name" value="NITRATE, FORMATE, IRON DEHYDROGENASE"/>
    <property type="match status" value="1"/>
</dbReference>
<dbReference type="PROSITE" id="PS00198">
    <property type="entry name" value="4FE4S_FER_1"/>
    <property type="match status" value="1"/>
</dbReference>
<evidence type="ECO:0000313" key="11">
    <source>
        <dbReference type="Proteomes" id="UP000066624"/>
    </source>
</evidence>
<dbReference type="GO" id="GO:0005506">
    <property type="term" value="F:iron ion binding"/>
    <property type="evidence" value="ECO:0007669"/>
    <property type="project" value="InterPro"/>
</dbReference>
<dbReference type="InterPro" id="IPR032710">
    <property type="entry name" value="NTF2-like_dom_sf"/>
</dbReference>
<dbReference type="SMR" id="A0A0K0XZH5"/>
<dbReference type="PROSITE" id="PS51379">
    <property type="entry name" value="4FE4S_FER_2"/>
    <property type="match status" value="2"/>
</dbReference>
<dbReference type="InterPro" id="IPR017900">
    <property type="entry name" value="4Fe4S_Fe_S_CS"/>
</dbReference>
<keyword evidence="4" id="KW-0677">Repeat</keyword>
<dbReference type="InterPro" id="IPR050340">
    <property type="entry name" value="Cytosolic_Fe-S_CAF"/>
</dbReference>
<evidence type="ECO:0000256" key="4">
    <source>
        <dbReference type="ARBA" id="ARBA00022737"/>
    </source>
</evidence>
<gene>
    <name evidence="10" type="ORF">WM2015_2679</name>
</gene>
<dbReference type="SUPFAM" id="SSF53920">
    <property type="entry name" value="Fe-only hydrogenase"/>
    <property type="match status" value="1"/>
</dbReference>
<evidence type="ECO:0000313" key="10">
    <source>
        <dbReference type="EMBL" id="AKS43037.1"/>
    </source>
</evidence>